<protein>
    <recommendedName>
        <fullName evidence="1">NADH:flavin oxidoreductase/NADH oxidase N-terminal domain-containing protein</fullName>
    </recommendedName>
</protein>
<comment type="caution">
    <text evidence="2">The sequence shown here is derived from an EMBL/GenBank/DDBJ whole genome shotgun (WGS) entry which is preliminary data.</text>
</comment>
<dbReference type="Proteomes" id="UP001345691">
    <property type="component" value="Unassembled WGS sequence"/>
</dbReference>
<dbReference type="Gene3D" id="3.20.20.70">
    <property type="entry name" value="Aldolase class I"/>
    <property type="match status" value="1"/>
</dbReference>
<evidence type="ECO:0000259" key="1">
    <source>
        <dbReference type="Pfam" id="PF00724"/>
    </source>
</evidence>
<dbReference type="InterPro" id="IPR013785">
    <property type="entry name" value="Aldolase_TIM"/>
</dbReference>
<dbReference type="CDD" id="cd02933">
    <property type="entry name" value="OYE_like_FMN"/>
    <property type="match status" value="1"/>
</dbReference>
<dbReference type="EMBL" id="JAVRRF010000061">
    <property type="protein sequence ID" value="KAK5048397.1"/>
    <property type="molecule type" value="Genomic_DNA"/>
</dbReference>
<evidence type="ECO:0000313" key="2">
    <source>
        <dbReference type="EMBL" id="KAK5048397.1"/>
    </source>
</evidence>
<feature type="domain" description="NADH:flavin oxidoreductase/NADH oxidase N-terminal" evidence="1">
    <location>
        <begin position="13"/>
        <end position="362"/>
    </location>
</feature>
<dbReference type="SUPFAM" id="SSF51395">
    <property type="entry name" value="FMN-linked oxidoreductases"/>
    <property type="match status" value="1"/>
</dbReference>
<proteinExistence type="predicted"/>
<evidence type="ECO:0000313" key="3">
    <source>
        <dbReference type="Proteomes" id="UP001345691"/>
    </source>
</evidence>
<dbReference type="InterPro" id="IPR045247">
    <property type="entry name" value="Oye-like"/>
</dbReference>
<keyword evidence="3" id="KW-1185">Reference proteome</keyword>
<gene>
    <name evidence="2" type="ORF">LTR69_011409</name>
</gene>
<name>A0ABR0IU94_9EURO</name>
<accession>A0ABR0IU94</accession>
<organism evidence="2 3">
    <name type="scientific">Exophiala sideris</name>
    <dbReference type="NCBI Taxonomy" id="1016849"/>
    <lineage>
        <taxon>Eukaryota</taxon>
        <taxon>Fungi</taxon>
        <taxon>Dikarya</taxon>
        <taxon>Ascomycota</taxon>
        <taxon>Pezizomycotina</taxon>
        <taxon>Eurotiomycetes</taxon>
        <taxon>Chaetothyriomycetidae</taxon>
        <taxon>Chaetothyriales</taxon>
        <taxon>Herpotrichiellaceae</taxon>
        <taxon>Exophiala</taxon>
    </lineage>
</organism>
<dbReference type="Pfam" id="PF00724">
    <property type="entry name" value="Oxidored_FMN"/>
    <property type="match status" value="1"/>
</dbReference>
<dbReference type="InterPro" id="IPR001155">
    <property type="entry name" value="OxRdtase_FMN_N"/>
</dbReference>
<dbReference type="PANTHER" id="PTHR22893">
    <property type="entry name" value="NADH OXIDOREDUCTASE-RELATED"/>
    <property type="match status" value="1"/>
</dbReference>
<reference evidence="2 3" key="1">
    <citation type="submission" date="2023-08" db="EMBL/GenBank/DDBJ databases">
        <title>Black Yeasts Isolated from many extreme environments.</title>
        <authorList>
            <person name="Coleine C."/>
            <person name="Stajich J.E."/>
            <person name="Selbmann L."/>
        </authorList>
    </citation>
    <scope>NUCLEOTIDE SEQUENCE [LARGE SCALE GENOMIC DNA]</scope>
    <source>
        <strain evidence="2 3">CCFEE 6328</strain>
    </source>
</reference>
<sequence length="385" mass="42627">MSGYVENFKMPASLFTPLRIGNMELSHRVILAPCTRCRSPEQVPGDLNVEYYSQRATKGGLLITEATFISPRAGTFARVPGIFEKDQIEGWKEVTSAVHAKGGYVFLQLWYTGRCPPDVSEYQPLSSSNKRLEGCCPFNPNQIPFAEPKPMDLEDMKQVCSEYGQAASNAVVAGFDGVEIHAANGYLIDQFLCDNINDRQDEFGGSVENRARFPLMIFDAMIQSVGAHRVGIRLSPFGNVHGAADSDPYATWGYVCKEIEKRKVAYVHLVEPRHHDLFQTTEQKLAFLKGSAARMGRDVEDALTLRPFKQVLKSTPTIVAGGGLETAMNTFLEGEADALAFGRFFIANADLPLRLQHGLPLNKWDRSLFYTPGPTGYTDYPLAVA</sequence>
<dbReference type="PANTHER" id="PTHR22893:SF91">
    <property type="entry name" value="NADPH DEHYDROGENASE 2-RELATED"/>
    <property type="match status" value="1"/>
</dbReference>